<dbReference type="EMBL" id="CP011005">
    <property type="protein sequence ID" value="AJT42417.1"/>
    <property type="molecule type" value="Genomic_DNA"/>
</dbReference>
<proteinExistence type="predicted"/>
<keyword evidence="2" id="KW-1185">Reference proteome</keyword>
<dbReference type="RefSeq" id="WP_045076267.1">
    <property type="nucleotide sequence ID" value="NZ_CP011005.1"/>
</dbReference>
<sequence length="110" mass="12321">MLPSLMRQSFTRLRAPLVDDGHDNETQDWSKAQALEISNCLITPGATDEVIANRNGVLIQFTVHAPAGADVQALDRAIYQGVEYEIDGEPERWDTGVLDHTVIYLKKWRG</sequence>
<dbReference type="OrthoDB" id="5068574at2"/>
<evidence type="ECO:0008006" key="3">
    <source>
        <dbReference type="Google" id="ProtNLM"/>
    </source>
</evidence>
<protein>
    <recommendedName>
        <fullName evidence="3">Phage head-tail adapter protein</fullName>
    </recommendedName>
</protein>
<name>A0A0D4C149_9MICC</name>
<dbReference type="AlphaFoldDB" id="A0A0D4C149"/>
<evidence type="ECO:0000313" key="1">
    <source>
        <dbReference type="EMBL" id="AJT42417.1"/>
    </source>
</evidence>
<reference evidence="1 2" key="1">
    <citation type="journal article" date="2015" name="Genome Announc.">
        <title>Complete Genome Sequencing of Protease-Producing Novel Arthrobacter sp. Strain IHBB 11108 Using PacBio Single-Molecule Real-Time Sequencing Technology.</title>
        <authorList>
            <person name="Kiran S."/>
            <person name="Swarnkar M.K."/>
            <person name="Pal M."/>
            <person name="Thakur R."/>
            <person name="Tewari R."/>
            <person name="Singh A.K."/>
            <person name="Gulati A."/>
        </authorList>
    </citation>
    <scope>NUCLEOTIDE SEQUENCE [LARGE SCALE GENOMIC DNA]</scope>
    <source>
        <strain evidence="1 2">IHBB 11108</strain>
    </source>
</reference>
<dbReference type="KEGG" id="ari:UM93_14590"/>
<accession>A0A0D4C149</accession>
<organism evidence="1 2">
    <name type="scientific">Psychromicrobium lacuslunae</name>
    <dbReference type="NCBI Taxonomy" id="1618207"/>
    <lineage>
        <taxon>Bacteria</taxon>
        <taxon>Bacillati</taxon>
        <taxon>Actinomycetota</taxon>
        <taxon>Actinomycetes</taxon>
        <taxon>Micrococcales</taxon>
        <taxon>Micrococcaceae</taxon>
        <taxon>Psychromicrobium</taxon>
    </lineage>
</organism>
<gene>
    <name evidence="1" type="ORF">UM93_14590</name>
</gene>
<evidence type="ECO:0000313" key="2">
    <source>
        <dbReference type="Proteomes" id="UP000061839"/>
    </source>
</evidence>
<dbReference type="PATRIC" id="fig|1618207.4.peg.2971"/>
<dbReference type="HOGENOM" id="CLU_171156_0_0_11"/>
<dbReference type="Proteomes" id="UP000061839">
    <property type="component" value="Chromosome"/>
</dbReference>